<dbReference type="RefSeq" id="WP_204908133.1">
    <property type="nucleotide sequence ID" value="NZ_JACJLV010000006.1"/>
</dbReference>
<feature type="region of interest" description="Disordered" evidence="1">
    <location>
        <begin position="44"/>
        <end position="70"/>
    </location>
</feature>
<reference evidence="3" key="1">
    <citation type="submission" date="2020-08" db="EMBL/GenBank/DDBJ databases">
        <authorList>
            <person name="Cejkova D."/>
            <person name="Kubasova T."/>
            <person name="Jahodarova E."/>
            <person name="Rychlik I."/>
        </authorList>
    </citation>
    <scope>NUCLEOTIDE SEQUENCE</scope>
    <source>
        <strain evidence="3">An420c</strain>
    </source>
</reference>
<feature type="transmembrane region" description="Helical" evidence="2">
    <location>
        <begin position="12"/>
        <end position="34"/>
    </location>
</feature>
<accession>A0A938X0M3</accession>
<gene>
    <name evidence="3" type="ORF">H6A13_02955</name>
</gene>
<dbReference type="EMBL" id="JACJLV010000006">
    <property type="protein sequence ID" value="MBM6826067.1"/>
    <property type="molecule type" value="Genomic_DNA"/>
</dbReference>
<sequence>MEGRQKGLLQRGRIRTTAVLIILVLIVGAAGWILTDDKSQKAQKRTMEEQKMTGTAAQQENEGSRDMSANPLTLQEHSGIASAVERYYRKLGDETSFVEGYENLKVYTKLGKYQDTYVAFVRYDMRIRDVYTRVPGLGTVYVTGDGEGRYQVETDAADQEIQDFVETVAAHEDVQELFQETKDSYQEAVRSDALLQEALLDLKEAYEDSTGS</sequence>
<keyword evidence="4" id="KW-1185">Reference proteome</keyword>
<dbReference type="AlphaFoldDB" id="A0A938X0M3"/>
<protein>
    <submittedName>
        <fullName evidence="3">Uncharacterized protein</fullName>
    </submittedName>
</protein>
<reference evidence="3" key="2">
    <citation type="journal article" date="2021" name="Sci. Rep.">
        <title>The distribution of antibiotic resistance genes in chicken gut microbiota commensals.</title>
        <authorList>
            <person name="Juricova H."/>
            <person name="Matiasovicova J."/>
            <person name="Kubasova T."/>
            <person name="Cejkova D."/>
            <person name="Rychlik I."/>
        </authorList>
    </citation>
    <scope>NUCLEOTIDE SEQUENCE</scope>
    <source>
        <strain evidence="3">An420c</strain>
    </source>
</reference>
<comment type="caution">
    <text evidence="3">The sequence shown here is derived from an EMBL/GenBank/DDBJ whole genome shotgun (WGS) entry which is preliminary data.</text>
</comment>
<dbReference type="Proteomes" id="UP000713880">
    <property type="component" value="Unassembled WGS sequence"/>
</dbReference>
<name>A0A938X0M3_9CLOT</name>
<proteinExistence type="predicted"/>
<keyword evidence="2" id="KW-0472">Membrane</keyword>
<evidence type="ECO:0000256" key="2">
    <source>
        <dbReference type="SAM" id="Phobius"/>
    </source>
</evidence>
<evidence type="ECO:0000313" key="4">
    <source>
        <dbReference type="Proteomes" id="UP000713880"/>
    </source>
</evidence>
<keyword evidence="2" id="KW-1133">Transmembrane helix</keyword>
<evidence type="ECO:0000313" key="3">
    <source>
        <dbReference type="EMBL" id="MBM6826067.1"/>
    </source>
</evidence>
<evidence type="ECO:0000256" key="1">
    <source>
        <dbReference type="SAM" id="MobiDB-lite"/>
    </source>
</evidence>
<feature type="compositionally biased region" description="Polar residues" evidence="1">
    <location>
        <begin position="52"/>
        <end position="61"/>
    </location>
</feature>
<keyword evidence="2" id="KW-0812">Transmembrane</keyword>
<organism evidence="3 4">
    <name type="scientific">Mordavella massiliensis</name>
    <dbReference type="NCBI Taxonomy" id="1871024"/>
    <lineage>
        <taxon>Bacteria</taxon>
        <taxon>Bacillati</taxon>
        <taxon>Bacillota</taxon>
        <taxon>Clostridia</taxon>
        <taxon>Eubacteriales</taxon>
        <taxon>Clostridiaceae</taxon>
        <taxon>Mordavella</taxon>
    </lineage>
</organism>